<sequence>MGTLQVVADTTRYFRFELAVGTLQVVADDLEALFKEAALRGVSVNALAYPWADSKVWHDQVSFIHIHVEHWRWWLKFRQAFFDWQLYIPYPSQQLLSVHRKLKMQAHIDRIKCLSWCIQTSGYYSFLRQFEACTSNRRLMWMGGHPGRKSSDPKPYYGLGIENLRELRRRDLRLTSGKRRMRFNRST</sequence>
<dbReference type="Proteomes" id="UP000028582">
    <property type="component" value="Unassembled WGS sequence"/>
</dbReference>
<comment type="caution">
    <text evidence="1">The sequence shown here is derived from an EMBL/GenBank/DDBJ whole genome shotgun (WGS) entry which is preliminary data.</text>
</comment>
<evidence type="ECO:0000313" key="2">
    <source>
        <dbReference type="Proteomes" id="UP000028582"/>
    </source>
</evidence>
<accession>A0A081AU14</accession>
<dbReference type="AlphaFoldDB" id="A0A081AU14"/>
<gene>
    <name evidence="1" type="ORF">F444_03478</name>
</gene>
<name>A0A081AU14_PHYNI</name>
<evidence type="ECO:0000313" key="1">
    <source>
        <dbReference type="EMBL" id="ETO82375.1"/>
    </source>
</evidence>
<dbReference type="EMBL" id="ANJA01000711">
    <property type="protein sequence ID" value="ETO82375.1"/>
    <property type="molecule type" value="Genomic_DNA"/>
</dbReference>
<dbReference type="OrthoDB" id="129216at2759"/>
<organism evidence="1 2">
    <name type="scientific">Phytophthora nicotianae P1976</name>
    <dbReference type="NCBI Taxonomy" id="1317066"/>
    <lineage>
        <taxon>Eukaryota</taxon>
        <taxon>Sar</taxon>
        <taxon>Stramenopiles</taxon>
        <taxon>Oomycota</taxon>
        <taxon>Peronosporomycetes</taxon>
        <taxon>Peronosporales</taxon>
        <taxon>Peronosporaceae</taxon>
        <taxon>Phytophthora</taxon>
    </lineage>
</organism>
<proteinExistence type="predicted"/>
<reference evidence="1 2" key="1">
    <citation type="submission" date="2013-11" db="EMBL/GenBank/DDBJ databases">
        <title>The Genome Sequence of Phytophthora parasitica P1976.</title>
        <authorList>
            <consortium name="The Broad Institute Genomics Platform"/>
            <person name="Russ C."/>
            <person name="Tyler B."/>
            <person name="Panabieres F."/>
            <person name="Shan W."/>
            <person name="Tripathy S."/>
            <person name="Grunwald N."/>
            <person name="Machado M."/>
            <person name="Johnson C.S."/>
            <person name="Walker B."/>
            <person name="Young S."/>
            <person name="Zeng Q."/>
            <person name="Gargeya S."/>
            <person name="Fitzgerald M."/>
            <person name="Haas B."/>
            <person name="Abouelleil A."/>
            <person name="Allen A.W."/>
            <person name="Alvarado L."/>
            <person name="Arachchi H.M."/>
            <person name="Berlin A.M."/>
            <person name="Chapman S.B."/>
            <person name="Gainer-Dewar J."/>
            <person name="Goldberg J."/>
            <person name="Griggs A."/>
            <person name="Gujja S."/>
            <person name="Hansen M."/>
            <person name="Howarth C."/>
            <person name="Imamovic A."/>
            <person name="Ireland A."/>
            <person name="Larimer J."/>
            <person name="McCowan C."/>
            <person name="Murphy C."/>
            <person name="Pearson M."/>
            <person name="Poon T.W."/>
            <person name="Priest M."/>
            <person name="Roberts A."/>
            <person name="Saif S."/>
            <person name="Shea T."/>
            <person name="Sisk P."/>
            <person name="Sykes S."/>
            <person name="Wortman J."/>
            <person name="Nusbaum C."/>
            <person name="Birren B."/>
        </authorList>
    </citation>
    <scope>NUCLEOTIDE SEQUENCE [LARGE SCALE GENOMIC DNA]</scope>
    <source>
        <strain evidence="1 2">P1976</strain>
    </source>
</reference>
<protein>
    <submittedName>
        <fullName evidence="1">Uncharacterized protein</fullName>
    </submittedName>
</protein>